<dbReference type="GO" id="GO:0016433">
    <property type="term" value="F:rRNA (adenine) methyltransferase activity"/>
    <property type="evidence" value="ECO:0007669"/>
    <property type="project" value="TreeGrafter"/>
</dbReference>
<name>A0AAN6S5I3_9PEZI</name>
<evidence type="ECO:0000256" key="5">
    <source>
        <dbReference type="ARBA" id="ARBA00022679"/>
    </source>
</evidence>
<keyword evidence="12" id="KW-1185">Reference proteome</keyword>
<comment type="subcellular location">
    <subcellularLocation>
        <location evidence="1 9">Nucleus</location>
        <location evidence="1 9">Nucleolus</location>
    </subcellularLocation>
</comment>
<keyword evidence="3 9" id="KW-0698">rRNA processing</keyword>
<evidence type="ECO:0000256" key="10">
    <source>
        <dbReference type="SAM" id="MobiDB-lite"/>
    </source>
</evidence>
<keyword evidence="4 9" id="KW-0489">Methyltransferase</keyword>
<protein>
    <recommendedName>
        <fullName evidence="8 9">Ribosomal RNA-processing protein 8</fullName>
        <ecNumber evidence="9">2.1.1.-</ecNumber>
    </recommendedName>
</protein>
<dbReference type="Proteomes" id="UP001303473">
    <property type="component" value="Unassembled WGS sequence"/>
</dbReference>
<dbReference type="CDD" id="cd02440">
    <property type="entry name" value="AdoMet_MTases"/>
    <property type="match status" value="1"/>
</dbReference>
<evidence type="ECO:0000256" key="1">
    <source>
        <dbReference type="ARBA" id="ARBA00004604"/>
    </source>
</evidence>
<dbReference type="PANTHER" id="PTHR12787:SF0">
    <property type="entry name" value="RIBOSOMAL RNA-PROCESSING PROTEIN 8"/>
    <property type="match status" value="1"/>
</dbReference>
<evidence type="ECO:0000256" key="3">
    <source>
        <dbReference type="ARBA" id="ARBA00022552"/>
    </source>
</evidence>
<organism evidence="11 12">
    <name type="scientific">Diplogelasinospora grovesii</name>
    <dbReference type="NCBI Taxonomy" id="303347"/>
    <lineage>
        <taxon>Eukaryota</taxon>
        <taxon>Fungi</taxon>
        <taxon>Dikarya</taxon>
        <taxon>Ascomycota</taxon>
        <taxon>Pezizomycotina</taxon>
        <taxon>Sordariomycetes</taxon>
        <taxon>Sordariomycetidae</taxon>
        <taxon>Sordariales</taxon>
        <taxon>Diplogelasinosporaceae</taxon>
        <taxon>Diplogelasinospora</taxon>
    </lineage>
</organism>
<evidence type="ECO:0000256" key="2">
    <source>
        <dbReference type="ARBA" id="ARBA00006301"/>
    </source>
</evidence>
<dbReference type="Pfam" id="PF05148">
    <property type="entry name" value="Methyltransf_8"/>
    <property type="match status" value="1"/>
</dbReference>
<comment type="similarity">
    <text evidence="2 9">Belongs to the methyltransferase superfamily. RRP8 family.</text>
</comment>
<feature type="compositionally biased region" description="Basic residues" evidence="10">
    <location>
        <begin position="168"/>
        <end position="177"/>
    </location>
</feature>
<dbReference type="PANTHER" id="PTHR12787">
    <property type="entry name" value="RIBOSOMAL RNA-PROCESSING PROTEIN 8"/>
    <property type="match status" value="1"/>
</dbReference>
<evidence type="ECO:0000256" key="9">
    <source>
        <dbReference type="RuleBase" id="RU365074"/>
    </source>
</evidence>
<evidence type="ECO:0000256" key="6">
    <source>
        <dbReference type="ARBA" id="ARBA00022691"/>
    </source>
</evidence>
<reference evidence="12" key="1">
    <citation type="journal article" date="2023" name="Mol. Phylogenet. Evol.">
        <title>Genome-scale phylogeny and comparative genomics of the fungal order Sordariales.</title>
        <authorList>
            <person name="Hensen N."/>
            <person name="Bonometti L."/>
            <person name="Westerberg I."/>
            <person name="Brannstrom I.O."/>
            <person name="Guillou S."/>
            <person name="Cros-Aarteil S."/>
            <person name="Calhoun S."/>
            <person name="Haridas S."/>
            <person name="Kuo A."/>
            <person name="Mondo S."/>
            <person name="Pangilinan J."/>
            <person name="Riley R."/>
            <person name="LaButti K."/>
            <person name="Andreopoulos B."/>
            <person name="Lipzen A."/>
            <person name="Chen C."/>
            <person name="Yan M."/>
            <person name="Daum C."/>
            <person name="Ng V."/>
            <person name="Clum A."/>
            <person name="Steindorff A."/>
            <person name="Ohm R.A."/>
            <person name="Martin F."/>
            <person name="Silar P."/>
            <person name="Natvig D.O."/>
            <person name="Lalanne C."/>
            <person name="Gautier V."/>
            <person name="Ament-Velasquez S.L."/>
            <person name="Kruys A."/>
            <person name="Hutchinson M.I."/>
            <person name="Powell A.J."/>
            <person name="Barry K."/>
            <person name="Miller A.N."/>
            <person name="Grigoriev I.V."/>
            <person name="Debuchy R."/>
            <person name="Gladieux P."/>
            <person name="Hiltunen Thoren M."/>
            <person name="Johannesson H."/>
        </authorList>
    </citation>
    <scope>NUCLEOTIDE SEQUENCE [LARGE SCALE GENOMIC DNA]</scope>
    <source>
        <strain evidence="12">CBS 340.73</strain>
    </source>
</reference>
<dbReference type="Gene3D" id="3.40.50.150">
    <property type="entry name" value="Vaccinia Virus protein VP39"/>
    <property type="match status" value="1"/>
</dbReference>
<comment type="caution">
    <text evidence="11">The sequence shown here is derived from an EMBL/GenBank/DDBJ whole genome shotgun (WGS) entry which is preliminary data.</text>
</comment>
<comment type="function">
    <text evidence="9">S-adenosyl-L-methionine-dependent methyltransferase that specifically methylates the N(1) position of adenine in helix 25.1 in 25S rRNA. Required both for ribosomal 40S and 60S subunits biogenesis. Required for efficient pre-rRNA cleavage at site A2.</text>
</comment>
<feature type="compositionally biased region" description="Acidic residues" evidence="10">
    <location>
        <begin position="143"/>
        <end position="159"/>
    </location>
</feature>
<evidence type="ECO:0000256" key="8">
    <source>
        <dbReference type="ARBA" id="ARBA00076672"/>
    </source>
</evidence>
<feature type="compositionally biased region" description="Basic and acidic residues" evidence="10">
    <location>
        <begin position="88"/>
        <end position="109"/>
    </location>
</feature>
<feature type="region of interest" description="Disordered" evidence="10">
    <location>
        <begin position="16"/>
        <end position="216"/>
    </location>
</feature>
<feature type="compositionally biased region" description="Basic and acidic residues" evidence="10">
    <location>
        <begin position="178"/>
        <end position="202"/>
    </location>
</feature>
<proteinExistence type="inferred from homology"/>
<feature type="region of interest" description="Disordered" evidence="10">
    <location>
        <begin position="418"/>
        <end position="456"/>
    </location>
</feature>
<keyword evidence="5 9" id="KW-0808">Transferase</keyword>
<dbReference type="InterPro" id="IPR029063">
    <property type="entry name" value="SAM-dependent_MTases_sf"/>
</dbReference>
<feature type="compositionally biased region" description="Basic residues" evidence="10">
    <location>
        <begin position="38"/>
        <end position="47"/>
    </location>
</feature>
<dbReference type="AlphaFoldDB" id="A0AAN6S5I3"/>
<keyword evidence="7 9" id="KW-0539">Nucleus</keyword>
<dbReference type="FunFam" id="1.10.10.2150:FF:000001">
    <property type="entry name" value="Ribosomal RNA-processing protein 8"/>
    <property type="match status" value="1"/>
</dbReference>
<feature type="compositionally biased region" description="Basic residues" evidence="10">
    <location>
        <begin position="418"/>
        <end position="431"/>
    </location>
</feature>
<feature type="compositionally biased region" description="Basic and acidic residues" evidence="10">
    <location>
        <begin position="61"/>
        <end position="79"/>
    </location>
</feature>
<evidence type="ECO:0000313" key="11">
    <source>
        <dbReference type="EMBL" id="KAK3940626.1"/>
    </source>
</evidence>
<feature type="compositionally biased region" description="Low complexity" evidence="10">
    <location>
        <begin position="19"/>
        <end position="37"/>
    </location>
</feature>
<dbReference type="GO" id="GO:0042273">
    <property type="term" value="P:ribosomal large subunit biogenesis"/>
    <property type="evidence" value="ECO:0007669"/>
    <property type="project" value="TreeGrafter"/>
</dbReference>
<dbReference type="EMBL" id="MU853793">
    <property type="protein sequence ID" value="KAK3940626.1"/>
    <property type="molecule type" value="Genomic_DNA"/>
</dbReference>
<dbReference type="InterPro" id="IPR007823">
    <property type="entry name" value="RRP8"/>
</dbReference>
<keyword evidence="6 9" id="KW-0949">S-adenosyl-L-methionine</keyword>
<dbReference type="Gene3D" id="1.10.10.2150">
    <property type="entry name" value="Ribosomal RNA-processing protein 8, N-terminal domain"/>
    <property type="match status" value="1"/>
</dbReference>
<dbReference type="InterPro" id="IPR042036">
    <property type="entry name" value="RRP8_N"/>
</dbReference>
<dbReference type="SUPFAM" id="SSF53335">
    <property type="entry name" value="S-adenosyl-L-methionine-dependent methyltransferases"/>
    <property type="match status" value="1"/>
</dbReference>
<evidence type="ECO:0000313" key="12">
    <source>
        <dbReference type="Proteomes" id="UP001303473"/>
    </source>
</evidence>
<gene>
    <name evidence="11" type="ORF">QBC46DRAFT_384636</name>
</gene>
<sequence>MFPVKGLAVSAEKLRTEGAAKTSAPAAAGGDPAAPAPKNKKRKRAGRPSHQEVTAANLSDLWDKIVAPKDEDGADGKAEKKPRKEKKRKTDHESSSKPEPAEPQAEDKGPVQSGSKKQKQKQQKDLSSKPEGKKVSAEAEKPAEDDDEEWGGLDDDEPSPEAAPKPAREKKSKKDKKDKKAPDSKDDQKKEPPSTEKPKEQQLIKPTPAPGPKLTPLQASMRQKLVSARFRHLNETLYTRPSKDMFQMFSDSPEMFSEYHEGFRRQVDVWPENPVDGYISLIQSRAKVRFPPRNPPTGSSPLSSYPLLRDNNHMCSIADLGCGDAALSSALQSVKGKLKLDLRSYDLQDGGNPNIITRADISNLPLANNTVDIAIFCLALMGTNWIDFIEEAYRVLRWKGELWVAEIKSRFAQPTNKRKVVEHSVGNRRKPGAAGTSAGGKKKNAKLAEEEEKEEEEMLAVEVDGQEYSAKKGETDVSAFVEALRKRGFVLNRDAGEECVDMHNKMFVKMYFVKMAPAQKGKCVVQSHTKNTDGKGNKVIEKRFINKEDSEEDVNERGILKPCVYKLR</sequence>
<evidence type="ECO:0000256" key="4">
    <source>
        <dbReference type="ARBA" id="ARBA00022603"/>
    </source>
</evidence>
<evidence type="ECO:0000256" key="7">
    <source>
        <dbReference type="ARBA" id="ARBA00023242"/>
    </source>
</evidence>
<dbReference type="GO" id="GO:0005730">
    <property type="term" value="C:nucleolus"/>
    <property type="evidence" value="ECO:0007669"/>
    <property type="project" value="UniProtKB-SubCell"/>
</dbReference>
<feature type="compositionally biased region" description="Basic and acidic residues" evidence="10">
    <location>
        <begin position="122"/>
        <end position="142"/>
    </location>
</feature>
<dbReference type="EC" id="2.1.1.-" evidence="9"/>
<accession>A0AAN6S5I3</accession>